<name>A0A154BN32_ANASB</name>
<dbReference type="Gene3D" id="3.40.109.30">
    <property type="entry name" value="putative nitroreductase (tm1586), domain 2"/>
    <property type="match status" value="1"/>
</dbReference>
<dbReference type="InterPro" id="IPR029478">
    <property type="entry name" value="TM1586_NiRdase"/>
</dbReference>
<proteinExistence type="inferred from homology"/>
<sequence length="252" mass="28444">MDNNDLHSVVFQRKSIRKYDLTPLADSTMAEITEFVRSLQPLDATIKTAMKFVSQTEVHHNLLRIKAPHYLVAFSENKAGYLTNIGFMLQQLDLFLSAKGIGSCWQGIPRPTNEVRASSELEFVIVMSFGMAKEPLYRNSIQEFKRKPLDKISNTIGLDDLLEPVRLAPSATNSQPWFFTGDHRLLHAYCVKTNFLKALIYEKMNQVDMGIALYHLWLAAQVAGNSVTFGQNDEAKANPPDGYYYICSVESG</sequence>
<keyword evidence="3" id="KW-0285">Flavoprotein</keyword>
<reference evidence="7 8" key="1">
    <citation type="submission" date="2016-02" db="EMBL/GenBank/DDBJ databases">
        <title>Anaerosporomusa subterraneum gen. nov., sp. nov., a spore-forming obligate anaerobe isolated from saprolite.</title>
        <authorList>
            <person name="Choi J.K."/>
            <person name="Shah M."/>
            <person name="Yee N."/>
        </authorList>
    </citation>
    <scope>NUCLEOTIDE SEQUENCE [LARGE SCALE GENOMIC DNA]</scope>
    <source>
        <strain evidence="7 8">RU4</strain>
    </source>
</reference>
<dbReference type="PANTHER" id="PTHR43673:SF2">
    <property type="entry name" value="NITROREDUCTASE"/>
    <property type="match status" value="1"/>
</dbReference>
<organism evidence="7 8">
    <name type="scientific">Anaerosporomusa subterranea</name>
    <dbReference type="NCBI Taxonomy" id="1794912"/>
    <lineage>
        <taxon>Bacteria</taxon>
        <taxon>Bacillati</taxon>
        <taxon>Bacillota</taxon>
        <taxon>Negativicutes</taxon>
        <taxon>Acetonemataceae</taxon>
        <taxon>Anaerosporomusa</taxon>
    </lineage>
</organism>
<evidence type="ECO:0000256" key="5">
    <source>
        <dbReference type="ARBA" id="ARBA00023002"/>
    </source>
</evidence>
<evidence type="ECO:0000256" key="4">
    <source>
        <dbReference type="ARBA" id="ARBA00022643"/>
    </source>
</evidence>
<dbReference type="SUPFAM" id="SSF55469">
    <property type="entry name" value="FMN-dependent nitroreductase-like"/>
    <property type="match status" value="1"/>
</dbReference>
<dbReference type="InterPro" id="IPR000415">
    <property type="entry name" value="Nitroreductase-like"/>
</dbReference>
<dbReference type="Proteomes" id="UP000076268">
    <property type="component" value="Unassembled WGS sequence"/>
</dbReference>
<evidence type="ECO:0000313" key="7">
    <source>
        <dbReference type="EMBL" id="KYZ75349.1"/>
    </source>
</evidence>
<comment type="similarity">
    <text evidence="2">Belongs to the nitroreductase family.</text>
</comment>
<keyword evidence="8" id="KW-1185">Reference proteome</keyword>
<evidence type="ECO:0000313" key="8">
    <source>
        <dbReference type="Proteomes" id="UP000076268"/>
    </source>
</evidence>
<evidence type="ECO:0000256" key="1">
    <source>
        <dbReference type="ARBA" id="ARBA00001917"/>
    </source>
</evidence>
<dbReference type="RefSeq" id="WP_066245068.1">
    <property type="nucleotide sequence ID" value="NZ_LSGP01000025.1"/>
</dbReference>
<dbReference type="CDD" id="cd02062">
    <property type="entry name" value="Nitro_FMN_reductase"/>
    <property type="match status" value="1"/>
</dbReference>
<dbReference type="AlphaFoldDB" id="A0A154BN32"/>
<accession>A0A154BN32</accession>
<comment type="cofactor">
    <cofactor evidence="1">
        <name>FMN</name>
        <dbReference type="ChEBI" id="CHEBI:58210"/>
    </cofactor>
</comment>
<keyword evidence="5" id="KW-0560">Oxidoreductase</keyword>
<dbReference type="Pfam" id="PF14512">
    <property type="entry name" value="TM1586_NiRdase"/>
    <property type="match status" value="1"/>
</dbReference>
<dbReference type="PANTHER" id="PTHR43673">
    <property type="entry name" value="NAD(P)H NITROREDUCTASE YDGI-RELATED"/>
    <property type="match status" value="1"/>
</dbReference>
<evidence type="ECO:0000259" key="6">
    <source>
        <dbReference type="Pfam" id="PF14512"/>
    </source>
</evidence>
<evidence type="ECO:0000256" key="3">
    <source>
        <dbReference type="ARBA" id="ARBA00022630"/>
    </source>
</evidence>
<dbReference type="Gene3D" id="3.40.109.10">
    <property type="entry name" value="NADH Oxidase"/>
    <property type="match status" value="1"/>
</dbReference>
<dbReference type="OrthoDB" id="9814075at2"/>
<dbReference type="STRING" id="1794912.AXX12_14445"/>
<keyword evidence="4" id="KW-0288">FMN</keyword>
<feature type="domain" description="Putative nitroreductase TM1586" evidence="6">
    <location>
        <begin position="7"/>
        <end position="220"/>
    </location>
</feature>
<comment type="caution">
    <text evidence="7">The sequence shown here is derived from an EMBL/GenBank/DDBJ whole genome shotgun (WGS) entry which is preliminary data.</text>
</comment>
<dbReference type="GO" id="GO:0016491">
    <property type="term" value="F:oxidoreductase activity"/>
    <property type="evidence" value="ECO:0007669"/>
    <property type="project" value="UniProtKB-KW"/>
</dbReference>
<evidence type="ECO:0000256" key="2">
    <source>
        <dbReference type="ARBA" id="ARBA00007118"/>
    </source>
</evidence>
<gene>
    <name evidence="7" type="ORF">AXX12_14445</name>
</gene>
<dbReference type="EMBL" id="LSGP01000025">
    <property type="protein sequence ID" value="KYZ75349.1"/>
    <property type="molecule type" value="Genomic_DNA"/>
</dbReference>
<protein>
    <submittedName>
        <fullName evidence="7">Nitroreductase</fullName>
    </submittedName>
</protein>